<feature type="compositionally biased region" description="Basic and acidic residues" evidence="1">
    <location>
        <begin position="78"/>
        <end position="90"/>
    </location>
</feature>
<feature type="region of interest" description="Disordered" evidence="1">
    <location>
        <begin position="1"/>
        <end position="90"/>
    </location>
</feature>
<sequence length="185" mass="20957">MAMTKKTKTKLTVDNNNNATSSGELVSNQTDSSELATNNRRNPTAATSSPANQRAPSSDELVIQAPTSKIRRPASSKLEQHTTTESFDERQITINLFHKHDLKRPNPTGTGKKNYVEAENKYNIVRRSSCTRKEKSESYKEKKSLKVYQVGVNEEKIFLSIKEEGISQRKVCTYKERSKLNLFTK</sequence>
<comment type="caution">
    <text evidence="2">The sequence shown here is derived from an EMBL/GenBank/DDBJ whole genome shotgun (WGS) entry which is preliminary data.</text>
</comment>
<dbReference type="AlphaFoldDB" id="A0A9J5X562"/>
<proteinExistence type="predicted"/>
<evidence type="ECO:0000313" key="3">
    <source>
        <dbReference type="Proteomes" id="UP000824120"/>
    </source>
</evidence>
<evidence type="ECO:0000256" key="1">
    <source>
        <dbReference type="SAM" id="MobiDB-lite"/>
    </source>
</evidence>
<gene>
    <name evidence="2" type="ORF">H5410_052787</name>
</gene>
<feature type="compositionally biased region" description="Polar residues" evidence="1">
    <location>
        <begin position="19"/>
        <end position="56"/>
    </location>
</feature>
<evidence type="ECO:0000313" key="2">
    <source>
        <dbReference type="EMBL" id="KAG5582160.1"/>
    </source>
</evidence>
<keyword evidence="3" id="KW-1185">Reference proteome</keyword>
<dbReference type="EMBL" id="JACXVP010000010">
    <property type="protein sequence ID" value="KAG5582160.1"/>
    <property type="molecule type" value="Genomic_DNA"/>
</dbReference>
<dbReference type="Proteomes" id="UP000824120">
    <property type="component" value="Chromosome 10"/>
</dbReference>
<organism evidence="2 3">
    <name type="scientific">Solanum commersonii</name>
    <name type="common">Commerson's wild potato</name>
    <name type="synonym">Commerson's nightshade</name>
    <dbReference type="NCBI Taxonomy" id="4109"/>
    <lineage>
        <taxon>Eukaryota</taxon>
        <taxon>Viridiplantae</taxon>
        <taxon>Streptophyta</taxon>
        <taxon>Embryophyta</taxon>
        <taxon>Tracheophyta</taxon>
        <taxon>Spermatophyta</taxon>
        <taxon>Magnoliopsida</taxon>
        <taxon>eudicotyledons</taxon>
        <taxon>Gunneridae</taxon>
        <taxon>Pentapetalae</taxon>
        <taxon>asterids</taxon>
        <taxon>lamiids</taxon>
        <taxon>Solanales</taxon>
        <taxon>Solanaceae</taxon>
        <taxon>Solanoideae</taxon>
        <taxon>Solaneae</taxon>
        <taxon>Solanum</taxon>
    </lineage>
</organism>
<accession>A0A9J5X562</accession>
<name>A0A9J5X562_SOLCO</name>
<reference evidence="2 3" key="1">
    <citation type="submission" date="2020-09" db="EMBL/GenBank/DDBJ databases">
        <title>De no assembly of potato wild relative species, Solanum commersonii.</title>
        <authorList>
            <person name="Cho K."/>
        </authorList>
    </citation>
    <scope>NUCLEOTIDE SEQUENCE [LARGE SCALE GENOMIC DNA]</scope>
    <source>
        <strain evidence="2">LZ3.2</strain>
        <tissue evidence="2">Leaf</tissue>
    </source>
</reference>
<protein>
    <submittedName>
        <fullName evidence="2">Uncharacterized protein</fullName>
    </submittedName>
</protein>